<evidence type="ECO:0000313" key="2">
    <source>
        <dbReference type="EMBL" id="KIY64721.1"/>
    </source>
</evidence>
<dbReference type="GO" id="GO:0005794">
    <property type="term" value="C:Golgi apparatus"/>
    <property type="evidence" value="ECO:0007669"/>
    <property type="project" value="TreeGrafter"/>
</dbReference>
<dbReference type="EMBL" id="KN880622">
    <property type="protein sequence ID" value="KIY64721.1"/>
    <property type="molecule type" value="Genomic_DNA"/>
</dbReference>
<proteinExistence type="predicted"/>
<feature type="transmembrane region" description="Helical" evidence="1">
    <location>
        <begin position="287"/>
        <end position="309"/>
    </location>
</feature>
<reference evidence="2 3" key="1">
    <citation type="journal article" date="2015" name="Fungal Genet. Biol.">
        <title>Evolution of novel wood decay mechanisms in Agaricales revealed by the genome sequences of Fistulina hepatica and Cylindrobasidium torrendii.</title>
        <authorList>
            <person name="Floudas D."/>
            <person name="Held B.W."/>
            <person name="Riley R."/>
            <person name="Nagy L.G."/>
            <person name="Koehler G."/>
            <person name="Ransdell A.S."/>
            <person name="Younus H."/>
            <person name="Chow J."/>
            <person name="Chiniquy J."/>
            <person name="Lipzen A."/>
            <person name="Tritt A."/>
            <person name="Sun H."/>
            <person name="Haridas S."/>
            <person name="LaButti K."/>
            <person name="Ohm R.A."/>
            <person name="Kues U."/>
            <person name="Blanchette R.A."/>
            <person name="Grigoriev I.V."/>
            <person name="Minto R.E."/>
            <person name="Hibbett D.S."/>
        </authorList>
    </citation>
    <scope>NUCLEOTIDE SEQUENCE [LARGE SCALE GENOMIC DNA]</scope>
    <source>
        <strain evidence="2 3">FP15055 ss-10</strain>
    </source>
</reference>
<protein>
    <recommendedName>
        <fullName evidence="4">Transmembrane protein</fullName>
    </recommendedName>
</protein>
<feature type="transmembrane region" description="Helical" evidence="1">
    <location>
        <begin position="206"/>
        <end position="229"/>
    </location>
</feature>
<dbReference type="PANTHER" id="PTHR34391">
    <property type="entry name" value="UPF0658 GOLGI APPARATUS MEMBRANE PROTEIN C1952.10C-RELATED"/>
    <property type="match status" value="1"/>
</dbReference>
<dbReference type="OrthoDB" id="2448307at2759"/>
<dbReference type="InterPro" id="IPR040410">
    <property type="entry name" value="UPF0658_Golgi"/>
</dbReference>
<organism evidence="2 3">
    <name type="scientific">Cylindrobasidium torrendii FP15055 ss-10</name>
    <dbReference type="NCBI Taxonomy" id="1314674"/>
    <lineage>
        <taxon>Eukaryota</taxon>
        <taxon>Fungi</taxon>
        <taxon>Dikarya</taxon>
        <taxon>Basidiomycota</taxon>
        <taxon>Agaricomycotina</taxon>
        <taxon>Agaricomycetes</taxon>
        <taxon>Agaricomycetidae</taxon>
        <taxon>Agaricales</taxon>
        <taxon>Marasmiineae</taxon>
        <taxon>Physalacriaceae</taxon>
        <taxon>Cylindrobasidium</taxon>
    </lineage>
</organism>
<feature type="transmembrane region" description="Helical" evidence="1">
    <location>
        <begin position="352"/>
        <end position="375"/>
    </location>
</feature>
<evidence type="ECO:0008006" key="4">
    <source>
        <dbReference type="Google" id="ProtNLM"/>
    </source>
</evidence>
<keyword evidence="1" id="KW-0812">Transmembrane</keyword>
<accession>A0A0D7B5D0</accession>
<feature type="transmembrane region" description="Helical" evidence="1">
    <location>
        <begin position="321"/>
        <end position="340"/>
    </location>
</feature>
<keyword evidence="3" id="KW-1185">Reference proteome</keyword>
<evidence type="ECO:0000256" key="1">
    <source>
        <dbReference type="SAM" id="Phobius"/>
    </source>
</evidence>
<feature type="transmembrane region" description="Helical" evidence="1">
    <location>
        <begin position="250"/>
        <end position="275"/>
    </location>
</feature>
<evidence type="ECO:0000313" key="3">
    <source>
        <dbReference type="Proteomes" id="UP000054007"/>
    </source>
</evidence>
<dbReference type="AlphaFoldDB" id="A0A0D7B5D0"/>
<name>A0A0D7B5D0_9AGAR</name>
<keyword evidence="1" id="KW-0472">Membrane</keyword>
<dbReference type="Proteomes" id="UP000054007">
    <property type="component" value="Unassembled WGS sequence"/>
</dbReference>
<gene>
    <name evidence="2" type="ORF">CYLTODRAFT_492902</name>
</gene>
<dbReference type="STRING" id="1314674.A0A0D7B5D0"/>
<keyword evidence="1" id="KW-1133">Transmembrane helix</keyword>
<dbReference type="PANTHER" id="PTHR34391:SF2">
    <property type="entry name" value="TRP C-TERMINAL DOMAIN-CONTAINING PROTEIN"/>
    <property type="match status" value="1"/>
</dbReference>
<feature type="transmembrane region" description="Helical" evidence="1">
    <location>
        <begin position="136"/>
        <end position="153"/>
    </location>
</feature>
<sequence>MQLQGQFRRFSERFNLSYVTTAYVLFCVAHCAVQVTIHVADARSDMAGTVRPLGHGMPTHPDDHANHIAPVAAASPANLLDDVVFPVELKREEEVIQKRSVPLLLRPEHQRPGLVPSEILPLAEFKQLNRERESRVLIAFQCYLLALSLFGVFQKSISTIIASGIAHTLATAWSAVHVVNTTKILGSVAGHGVSRSAIFWAERASVAWAALFFGLPSTVLFIMMSWKVIRSFSRDTLDKMHVSRDMARMFWTAVAFAVALELSAFTIGANAYLWLHTIFNTHSLVDAAMHCFARIIVGLILVAWMLFGWHGVRYESLAHSIIFLALSFGYMVGWTSFFHSPVFLSNLDYWPFFRVITTASAALNILAFAIGAAAVDNFGRGLLQEEDEEEEESAIRVILFDAEDSEKARLIDVEEC</sequence>